<name>A0A1Y1S078_9SPIO</name>
<comment type="subunit">
    <text evidence="1">Monomer.</text>
</comment>
<keyword evidence="5 11" id="KW-0547">Nucleotide-binding</keyword>
<accession>A0A1Y1S078</accession>
<dbReference type="Proteomes" id="UP000192343">
    <property type="component" value="Unassembled WGS sequence"/>
</dbReference>
<dbReference type="PANTHER" id="PTHR43439:SF2">
    <property type="entry name" value="ENZYME, PUTATIVE (JCVI)-RELATED"/>
    <property type="match status" value="1"/>
</dbReference>
<proteinExistence type="inferred from homology"/>
<dbReference type="GO" id="GO:0000166">
    <property type="term" value="F:nucleotide binding"/>
    <property type="evidence" value="ECO:0007669"/>
    <property type="project" value="UniProtKB-KW"/>
</dbReference>
<evidence type="ECO:0000256" key="7">
    <source>
        <dbReference type="ARBA" id="ARBA00061566"/>
    </source>
</evidence>
<evidence type="ECO:0000256" key="8">
    <source>
        <dbReference type="ARBA" id="ARBA00066629"/>
    </source>
</evidence>
<sequence length="430" mass="48147">MTAVETVPREELEKLQLARLRETVGHALKTPFYSRRLGGIGISRPEDIESLEDLKKIPYTSKDDLRSAFPYGMLSIPLDDVVRLHASSGTTGTPTVIYHNQHDLDAWTALSARSILCTGAQRRDVFQNMMTYGLFTGGLGLHYGAEAAGLLVIPASSGNTKRQFKLMKDFGTTVVHATPSYMLHLASRMEAEGIRLEDLALKKALVGAEPHSEDIRRKIEELFSIDVYNSYGLSEMNGPGVAFECVFKQGMHVWEDNYIMEIIDRESLDQVEDGEYGELVLTTLCRQATPLLRYRTRDITAVYPDKCPCGRTHRRIQRFTGRTDDMLIINGVNVFPSQIEEVIMAMPEIGTNYQIVVQKMGALDKLIVKTEVGKNIFTDDTRDLKALSSRIAENLKVSISINPTVELHEPGFLPVAEGKAVRVLDQRPRM</sequence>
<evidence type="ECO:0000256" key="1">
    <source>
        <dbReference type="ARBA" id="ARBA00011245"/>
    </source>
</evidence>
<feature type="domain" description="AMP-dependent synthetase/ligase" evidence="12">
    <location>
        <begin position="76"/>
        <end position="281"/>
    </location>
</feature>
<comment type="caution">
    <text evidence="14">The sequence shown here is derived from an EMBL/GenBank/DDBJ whole genome shotgun (WGS) entry which is preliminary data.</text>
</comment>
<dbReference type="EMBL" id="MWQY01000005">
    <property type="protein sequence ID" value="ORC36551.1"/>
    <property type="molecule type" value="Genomic_DNA"/>
</dbReference>
<protein>
    <recommendedName>
        <fullName evidence="9 11">Phenylacetate-coenzyme A ligase</fullName>
        <ecNumber evidence="8 11">6.2.1.30</ecNumber>
    </recommendedName>
    <alternativeName>
        <fullName evidence="10 11">Phenylacetyl-CoA ligase</fullName>
    </alternativeName>
</protein>
<organism evidence="14 15">
    <name type="scientific">Marispirochaeta aestuarii</name>
    <dbReference type="NCBI Taxonomy" id="1963862"/>
    <lineage>
        <taxon>Bacteria</taxon>
        <taxon>Pseudomonadati</taxon>
        <taxon>Spirochaetota</taxon>
        <taxon>Spirochaetia</taxon>
        <taxon>Spirochaetales</taxon>
        <taxon>Spirochaetaceae</taxon>
        <taxon>Marispirochaeta</taxon>
    </lineage>
</organism>
<dbReference type="Gene3D" id="3.40.50.12780">
    <property type="entry name" value="N-terminal domain of ligase-like"/>
    <property type="match status" value="1"/>
</dbReference>
<dbReference type="SUPFAM" id="SSF56801">
    <property type="entry name" value="Acetyl-CoA synthetase-like"/>
    <property type="match status" value="1"/>
</dbReference>
<dbReference type="EC" id="6.2.1.30" evidence="8 11"/>
<keyword evidence="15" id="KW-1185">Reference proteome</keyword>
<dbReference type="Pfam" id="PF14535">
    <property type="entry name" value="AMP-binding_C_2"/>
    <property type="match status" value="1"/>
</dbReference>
<dbReference type="UniPathway" id="UPA00930"/>
<dbReference type="Pfam" id="PF00501">
    <property type="entry name" value="AMP-binding"/>
    <property type="match status" value="1"/>
</dbReference>
<evidence type="ECO:0000256" key="9">
    <source>
        <dbReference type="ARBA" id="ARBA00068695"/>
    </source>
</evidence>
<feature type="domain" description="AMP-dependent ligase C-terminal" evidence="13">
    <location>
        <begin position="331"/>
        <end position="427"/>
    </location>
</feature>
<evidence type="ECO:0000313" key="14">
    <source>
        <dbReference type="EMBL" id="ORC36551.1"/>
    </source>
</evidence>
<dbReference type="InterPro" id="IPR000873">
    <property type="entry name" value="AMP-dep_synth/lig_dom"/>
</dbReference>
<keyword evidence="4 11" id="KW-0436">Ligase</keyword>
<dbReference type="InterPro" id="IPR011880">
    <property type="entry name" value="PA_CoA_ligase"/>
</dbReference>
<dbReference type="GO" id="GO:0047475">
    <property type="term" value="F:phenylacetate-CoA ligase activity"/>
    <property type="evidence" value="ECO:0007669"/>
    <property type="project" value="UniProtKB-EC"/>
</dbReference>
<dbReference type="STRING" id="1963862.B4O97_05625"/>
<evidence type="ECO:0000256" key="10">
    <source>
        <dbReference type="ARBA" id="ARBA00075111"/>
    </source>
</evidence>
<dbReference type="PIRSF" id="PIRSF006444">
    <property type="entry name" value="PaaK"/>
    <property type="match status" value="1"/>
</dbReference>
<dbReference type="CDD" id="cd05913">
    <property type="entry name" value="PaaK"/>
    <property type="match status" value="1"/>
</dbReference>
<reference evidence="14 15" key="1">
    <citation type="submission" date="2017-03" db="EMBL/GenBank/DDBJ databases">
        <title>Draft Genome sequence of Marispirochaeta sp. strain JC444.</title>
        <authorList>
            <person name="Shivani Y."/>
            <person name="Subhash Y."/>
            <person name="Sasikala C."/>
            <person name="Ramana C."/>
        </authorList>
    </citation>
    <scope>NUCLEOTIDE SEQUENCE [LARGE SCALE GENOMIC DNA]</scope>
    <source>
        <strain evidence="14 15">JC444</strain>
    </source>
</reference>
<comment type="pathway">
    <text evidence="6 11">Aromatic compound metabolism; phenylacetate degradation.</text>
</comment>
<comment type="similarity">
    <text evidence="7 11">Belongs to the phenylacetyl-CoA ligase family.</text>
</comment>
<evidence type="ECO:0000256" key="3">
    <source>
        <dbReference type="ARBA" id="ARBA00022553"/>
    </source>
</evidence>
<evidence type="ECO:0000256" key="11">
    <source>
        <dbReference type="PIRNR" id="PIRNR006444"/>
    </source>
</evidence>
<comment type="function">
    <text evidence="11">Catalyzes the activation of phenylacetic acid (PA) to phenylacetyl-CoA (PA-CoA).</text>
</comment>
<gene>
    <name evidence="14" type="ORF">B4O97_05625</name>
</gene>
<dbReference type="OrthoDB" id="580775at2"/>
<dbReference type="GO" id="GO:0010124">
    <property type="term" value="P:phenylacetate catabolic process"/>
    <property type="evidence" value="ECO:0007669"/>
    <property type="project" value="UniProtKB-UniRule"/>
</dbReference>
<dbReference type="PANTHER" id="PTHR43439">
    <property type="entry name" value="PHENYLACETATE-COENZYME A LIGASE"/>
    <property type="match status" value="1"/>
</dbReference>
<dbReference type="Gene3D" id="3.30.300.30">
    <property type="match status" value="1"/>
</dbReference>
<keyword evidence="2" id="KW-0596">Phosphopantetheine</keyword>
<dbReference type="RefSeq" id="WP_083049070.1">
    <property type="nucleotide sequence ID" value="NZ_MWQY01000005.1"/>
</dbReference>
<evidence type="ECO:0000313" key="15">
    <source>
        <dbReference type="Proteomes" id="UP000192343"/>
    </source>
</evidence>
<evidence type="ECO:0000259" key="12">
    <source>
        <dbReference type="Pfam" id="PF00501"/>
    </source>
</evidence>
<evidence type="ECO:0000256" key="4">
    <source>
        <dbReference type="ARBA" id="ARBA00022598"/>
    </source>
</evidence>
<dbReference type="InterPro" id="IPR045851">
    <property type="entry name" value="AMP-bd_C_sf"/>
</dbReference>
<dbReference type="InterPro" id="IPR028154">
    <property type="entry name" value="AMP-dep_Lig_C"/>
</dbReference>
<dbReference type="InterPro" id="IPR051414">
    <property type="entry name" value="Adenylate-forming_Reductase"/>
</dbReference>
<dbReference type="FunFam" id="3.40.50.12780:FF:000016">
    <property type="entry name" value="Phenylacetate-coenzyme A ligase"/>
    <property type="match status" value="1"/>
</dbReference>
<evidence type="ECO:0000256" key="5">
    <source>
        <dbReference type="ARBA" id="ARBA00022741"/>
    </source>
</evidence>
<evidence type="ECO:0000259" key="13">
    <source>
        <dbReference type="Pfam" id="PF14535"/>
    </source>
</evidence>
<evidence type="ECO:0000256" key="6">
    <source>
        <dbReference type="ARBA" id="ARBA00060591"/>
    </source>
</evidence>
<dbReference type="AlphaFoldDB" id="A0A1Y1S078"/>
<comment type="catalytic activity">
    <reaction evidence="11">
        <text>2-phenylacetate + ATP + CoA = phenylacetyl-CoA + AMP + diphosphate</text>
        <dbReference type="Rhea" id="RHEA:20956"/>
        <dbReference type="ChEBI" id="CHEBI:18401"/>
        <dbReference type="ChEBI" id="CHEBI:30616"/>
        <dbReference type="ChEBI" id="CHEBI:33019"/>
        <dbReference type="ChEBI" id="CHEBI:57287"/>
        <dbReference type="ChEBI" id="CHEBI:57390"/>
        <dbReference type="ChEBI" id="CHEBI:456215"/>
        <dbReference type="EC" id="6.2.1.30"/>
    </reaction>
</comment>
<evidence type="ECO:0000256" key="2">
    <source>
        <dbReference type="ARBA" id="ARBA00022450"/>
    </source>
</evidence>
<keyword evidence="3" id="KW-0597">Phosphoprotein</keyword>
<dbReference type="InterPro" id="IPR042099">
    <property type="entry name" value="ANL_N_sf"/>
</dbReference>